<evidence type="ECO:0000256" key="1">
    <source>
        <dbReference type="ARBA" id="ARBA00038211"/>
    </source>
</evidence>
<dbReference type="Gene3D" id="3.90.1200.10">
    <property type="match status" value="1"/>
</dbReference>
<dbReference type="PANTHER" id="PTHR22603">
    <property type="entry name" value="CHOLINE/ETHANOALAMINE KINASE"/>
    <property type="match status" value="1"/>
</dbReference>
<dbReference type="Pfam" id="PF01633">
    <property type="entry name" value="Choline_kinase"/>
    <property type="match status" value="2"/>
</dbReference>
<dbReference type="GO" id="GO:0005737">
    <property type="term" value="C:cytoplasm"/>
    <property type="evidence" value="ECO:0007669"/>
    <property type="project" value="TreeGrafter"/>
</dbReference>
<name>A0A2A9MDQ9_BESBE</name>
<feature type="region of interest" description="Disordered" evidence="2">
    <location>
        <begin position="1"/>
        <end position="35"/>
    </location>
</feature>
<comment type="similarity">
    <text evidence="1">Belongs to the choline/ethanolamine kinase family.</text>
</comment>
<evidence type="ECO:0000313" key="3">
    <source>
        <dbReference type="EMBL" id="PFH36638.1"/>
    </source>
</evidence>
<dbReference type="KEGG" id="bbes:BESB_048300"/>
<dbReference type="RefSeq" id="XP_029220647.1">
    <property type="nucleotide sequence ID" value="XM_029363281.1"/>
</dbReference>
<feature type="compositionally biased region" description="Basic and acidic residues" evidence="2">
    <location>
        <begin position="616"/>
        <end position="629"/>
    </location>
</feature>
<dbReference type="PANTHER" id="PTHR22603:SF93">
    <property type="entry name" value="RE24176P"/>
    <property type="match status" value="1"/>
</dbReference>
<dbReference type="AlphaFoldDB" id="A0A2A9MDQ9"/>
<dbReference type="EMBL" id="NWUJ01000003">
    <property type="protein sequence ID" value="PFH36638.1"/>
    <property type="molecule type" value="Genomic_DNA"/>
</dbReference>
<protein>
    <submittedName>
        <fullName evidence="3">Phosphotransferase enzyme family protein</fullName>
    </submittedName>
</protein>
<dbReference type="InterPro" id="IPR011009">
    <property type="entry name" value="Kinase-like_dom_sf"/>
</dbReference>
<dbReference type="Gene3D" id="3.30.200.20">
    <property type="entry name" value="Phosphorylase Kinase, domain 1"/>
    <property type="match status" value="1"/>
</dbReference>
<feature type="compositionally biased region" description="Low complexity" evidence="2">
    <location>
        <begin position="489"/>
        <end position="509"/>
    </location>
</feature>
<accession>A0A2A9MDQ9</accession>
<keyword evidence="3" id="KW-0808">Transferase</keyword>
<feature type="region of interest" description="Disordered" evidence="2">
    <location>
        <begin position="577"/>
        <end position="649"/>
    </location>
</feature>
<evidence type="ECO:0000313" key="4">
    <source>
        <dbReference type="Proteomes" id="UP000224006"/>
    </source>
</evidence>
<dbReference type="STRING" id="94643.A0A2A9MDQ9"/>
<evidence type="ECO:0000256" key="2">
    <source>
        <dbReference type="SAM" id="MobiDB-lite"/>
    </source>
</evidence>
<dbReference type="GO" id="GO:0006646">
    <property type="term" value="P:phosphatidylethanolamine biosynthetic process"/>
    <property type="evidence" value="ECO:0007669"/>
    <property type="project" value="TreeGrafter"/>
</dbReference>
<dbReference type="Proteomes" id="UP000224006">
    <property type="component" value="Chromosome III"/>
</dbReference>
<dbReference type="VEuPathDB" id="ToxoDB:BESB_048300"/>
<gene>
    <name evidence="3" type="ORF">BESB_048300</name>
</gene>
<feature type="compositionally biased region" description="Basic and acidic residues" evidence="2">
    <location>
        <begin position="316"/>
        <end position="325"/>
    </location>
</feature>
<dbReference type="OrthoDB" id="3649325at2759"/>
<dbReference type="SUPFAM" id="SSF56112">
    <property type="entry name" value="Protein kinase-like (PK-like)"/>
    <property type="match status" value="2"/>
</dbReference>
<dbReference type="GeneID" id="40309760"/>
<keyword evidence="4" id="KW-1185">Reference proteome</keyword>
<feature type="region of interest" description="Disordered" evidence="2">
    <location>
        <begin position="143"/>
        <end position="169"/>
    </location>
</feature>
<reference evidence="3 4" key="1">
    <citation type="submission" date="2017-09" db="EMBL/GenBank/DDBJ databases">
        <title>Genome sequencing of Besnoitia besnoiti strain Bb-Ger1.</title>
        <authorList>
            <person name="Schares G."/>
            <person name="Venepally P."/>
            <person name="Lorenzi H.A."/>
        </authorList>
    </citation>
    <scope>NUCLEOTIDE SEQUENCE [LARGE SCALE GENOMIC DNA]</scope>
    <source>
        <strain evidence="3 4">Bb-Ger1</strain>
    </source>
</reference>
<comment type="caution">
    <text evidence="3">The sequence shown here is derived from an EMBL/GenBank/DDBJ whole genome shotgun (WGS) entry which is preliminary data.</text>
</comment>
<feature type="region of interest" description="Disordered" evidence="2">
    <location>
        <begin position="443"/>
        <end position="525"/>
    </location>
</feature>
<dbReference type="GO" id="GO:0004305">
    <property type="term" value="F:ethanolamine kinase activity"/>
    <property type="evidence" value="ECO:0007669"/>
    <property type="project" value="TreeGrafter"/>
</dbReference>
<feature type="region of interest" description="Disordered" evidence="2">
    <location>
        <begin position="111"/>
        <end position="131"/>
    </location>
</feature>
<feature type="compositionally biased region" description="Polar residues" evidence="2">
    <location>
        <begin position="143"/>
        <end position="163"/>
    </location>
</feature>
<proteinExistence type="inferred from homology"/>
<feature type="compositionally biased region" description="Basic and acidic residues" evidence="2">
    <location>
        <begin position="583"/>
        <end position="592"/>
    </location>
</feature>
<sequence>MAAWFSAEDAEEEVGDLDAGRGHGAEAWDEEEADEEEDLTRLYVPNEQKWQAHLAALGKQGRATLNAVRRVQQHLQLKQHPHEEPAGLAAVAGDSLCPPVVLPVHAAPELAAPRSPAPERAQPLPASRSEPHLTLRGISADSVTSFSSQPGAGTSADLSSLLSPSEKHRRAQGEELLEKRLFDLTTPGVSRVTSVAFVSSLCRLDKKEKSEKVEGAGELEREALSHQLALALLLEPRGSSVDRPETDQQQVLHQLDTVCSLARCCVRPWRHLLPEQIKATCLSGGLSNKLFVVDADVGGELREGGAGDRSASESGRLSEDRRGEETPKRVLLRVYGHPAGTELFDPRAEQKLFKKLGDIGVAPRCIAEFDGGRVEAWIDGRTLKTEDLHDEDTLLKIARVLSRFHQTCLRPLRRCASETARRSCPWCAVVPLAATSLPLRSRPSASLHRFQSPSGESVQDALSLSPHTHHHSSSAAPSAARRDPPPAGAPSAPSQAALPASPSGSADGGFDPAKPAGSCPLSGECSDSKSAAPFSPCECLLCRTELWALLAEKSQREAALLAQQTAEVAEAALEEAAEAAAAKGEEKRERADQAQGRPAAERLRAEAEPAATPDGAADHAEAARHRSGEETPGSETEGREGQDASGEDETEAIRAAELLAEKAAVALDEAKATVGLMQGLDLEKYMREARQLREAILSRVRRELSPESLTSVYSGAERWALLSAASPVLSHNDLQENNLMLANAGRLHLIDFEYATESLRGFDIANLFCEMCIDYTSAQHFPFFLIDSTRYPARATRRKFIRVYLESLLAVPKRRRSAADAESRARGDAKEGASSSAALACVNGVGGERDGDATHDEVNDAIITNFEHMVELLTLSSHLLWAFWSVVRTPMRQSEDEFSYLRYAVERLKLYEEKKTELIRLGILTAGADGRPSASA</sequence>
<organism evidence="3 4">
    <name type="scientific">Besnoitia besnoiti</name>
    <name type="common">Apicomplexan protozoan</name>
    <dbReference type="NCBI Taxonomy" id="94643"/>
    <lineage>
        <taxon>Eukaryota</taxon>
        <taxon>Sar</taxon>
        <taxon>Alveolata</taxon>
        <taxon>Apicomplexa</taxon>
        <taxon>Conoidasida</taxon>
        <taxon>Coccidia</taxon>
        <taxon>Eucoccidiorida</taxon>
        <taxon>Eimeriorina</taxon>
        <taxon>Sarcocystidae</taxon>
        <taxon>Besnoitia</taxon>
    </lineage>
</organism>
<dbReference type="GO" id="GO:0004103">
    <property type="term" value="F:choline kinase activity"/>
    <property type="evidence" value="ECO:0007669"/>
    <property type="project" value="TreeGrafter"/>
</dbReference>
<feature type="region of interest" description="Disordered" evidence="2">
    <location>
        <begin position="302"/>
        <end position="325"/>
    </location>
</feature>